<evidence type="ECO:0000256" key="5">
    <source>
        <dbReference type="ARBA" id="ARBA00022777"/>
    </source>
</evidence>
<evidence type="ECO:0000259" key="9">
    <source>
        <dbReference type="PROSITE" id="PS51509"/>
    </source>
</evidence>
<dbReference type="RefSeq" id="XP_015217883.1">
    <property type="nucleotide sequence ID" value="XM_015362397.1"/>
</dbReference>
<evidence type="ECO:0000256" key="8">
    <source>
        <dbReference type="PROSITE-ProRule" id="PRU00843"/>
    </source>
</evidence>
<dbReference type="eggNOG" id="KOG3581">
    <property type="taxonomic scope" value="Eukaryota"/>
</dbReference>
<name>W5NEW0_LEPOC</name>
<dbReference type="Bgee" id="ENSLOCG00000015569">
    <property type="expression patterns" value="Expressed in pharyngeal gill and 13 other cell types or tissues"/>
</dbReference>
<dbReference type="PROSITE" id="PS51510">
    <property type="entry name" value="PHOSPHAGEN_KINASE_C"/>
    <property type="match status" value="1"/>
</dbReference>
<dbReference type="HOGENOM" id="CLU_019868_4_2_1"/>
<reference evidence="11" key="2">
    <citation type="submission" date="2025-08" db="UniProtKB">
        <authorList>
            <consortium name="Ensembl"/>
        </authorList>
    </citation>
    <scope>IDENTIFICATION</scope>
</reference>
<keyword evidence="6 8" id="KW-0067">ATP-binding</keyword>
<dbReference type="InterPro" id="IPR022414">
    <property type="entry name" value="ATP-guanido_PTrfase_cat"/>
</dbReference>
<dbReference type="GO" id="GO:0004111">
    <property type="term" value="F:creatine kinase activity"/>
    <property type="evidence" value="ECO:0000318"/>
    <property type="project" value="GO_Central"/>
</dbReference>
<dbReference type="Proteomes" id="UP000018468">
    <property type="component" value="Linkage group LG16"/>
</dbReference>
<dbReference type="Gene3D" id="3.30.590.10">
    <property type="entry name" value="Glutamine synthetase/guanido kinase, catalytic domain"/>
    <property type="match status" value="1"/>
</dbReference>
<dbReference type="Gene3D" id="1.10.135.10">
    <property type="entry name" value="ATP:guanido phosphotransferase, N-terminal domain"/>
    <property type="match status" value="1"/>
</dbReference>
<dbReference type="GO" id="GO:0005615">
    <property type="term" value="C:extracellular space"/>
    <property type="evidence" value="ECO:0000318"/>
    <property type="project" value="GO_Central"/>
</dbReference>
<dbReference type="InterPro" id="IPR036802">
    <property type="entry name" value="ATP-guanido_PTrfase_N_sf"/>
</dbReference>
<comment type="similarity">
    <text evidence="1 7">Belongs to the ATP:guanido phosphotransferase family.</text>
</comment>
<evidence type="ECO:0000256" key="2">
    <source>
        <dbReference type="ARBA" id="ARBA00012231"/>
    </source>
</evidence>
<dbReference type="PROSITE" id="PS51509">
    <property type="entry name" value="PHOSPHAGEN_KINASE_N"/>
    <property type="match status" value="1"/>
</dbReference>
<evidence type="ECO:0000256" key="3">
    <source>
        <dbReference type="ARBA" id="ARBA00022679"/>
    </source>
</evidence>
<evidence type="ECO:0000313" key="12">
    <source>
        <dbReference type="Proteomes" id="UP000018468"/>
    </source>
</evidence>
<keyword evidence="12" id="KW-1185">Reference proteome</keyword>
<evidence type="ECO:0000256" key="1">
    <source>
        <dbReference type="ARBA" id="ARBA00006798"/>
    </source>
</evidence>
<feature type="binding site" evidence="8">
    <location>
        <begin position="333"/>
        <end position="338"/>
    </location>
    <ligand>
        <name>ATP</name>
        <dbReference type="ChEBI" id="CHEBI:30616"/>
    </ligand>
</feature>
<keyword evidence="5 8" id="KW-0418">Kinase</keyword>
<protein>
    <recommendedName>
        <fullName evidence="2">creatine kinase</fullName>
        <ecNumber evidence="2">2.7.3.2</ecNumber>
    </recommendedName>
</protein>
<dbReference type="FunFam" id="1.10.135.10:FF:000005">
    <property type="entry name" value="Glycocyamine kinase beta chain"/>
    <property type="match status" value="1"/>
</dbReference>
<comment type="caution">
    <text evidence="8">Lacks conserved residue(s) required for the propagation of feature annotation.</text>
</comment>
<feature type="domain" description="Phosphagen kinase C-terminal" evidence="10">
    <location>
        <begin position="149"/>
        <end position="376"/>
    </location>
</feature>
<dbReference type="STRING" id="7918.ENSLOCP00000019169"/>
<feature type="binding site" evidence="8">
    <location>
        <begin position="152"/>
        <end position="156"/>
    </location>
    <ligand>
        <name>ATP</name>
        <dbReference type="ChEBI" id="CHEBI:30616"/>
    </ligand>
</feature>
<proteinExistence type="inferred from homology"/>
<dbReference type="GO" id="GO:0046314">
    <property type="term" value="P:phosphocreatine biosynthetic process"/>
    <property type="evidence" value="ECO:0000318"/>
    <property type="project" value="GO_Central"/>
</dbReference>
<evidence type="ECO:0000256" key="6">
    <source>
        <dbReference type="ARBA" id="ARBA00022840"/>
    </source>
</evidence>
<reference evidence="12" key="1">
    <citation type="submission" date="2011-12" db="EMBL/GenBank/DDBJ databases">
        <title>The Draft Genome of Lepisosteus oculatus.</title>
        <authorList>
            <consortium name="The Broad Institute Genome Assembly &amp; Analysis Group"/>
            <consortium name="Computational R&amp;D Group"/>
            <consortium name="and Sequencing Platform"/>
            <person name="Di Palma F."/>
            <person name="Alfoldi J."/>
            <person name="Johnson J."/>
            <person name="Berlin A."/>
            <person name="Gnerre S."/>
            <person name="Jaffe D."/>
            <person name="MacCallum I."/>
            <person name="Young S."/>
            <person name="Walker B.J."/>
            <person name="Lander E.S."/>
            <person name="Lindblad-Toh K."/>
        </authorList>
    </citation>
    <scope>NUCLEOTIDE SEQUENCE [LARGE SCALE GENOMIC DNA]</scope>
</reference>
<dbReference type="Pfam" id="PF02807">
    <property type="entry name" value="ATP-gua_PtransN"/>
    <property type="match status" value="1"/>
</dbReference>
<dbReference type="PANTHER" id="PTHR11547">
    <property type="entry name" value="ARGININE OR CREATINE KINASE"/>
    <property type="match status" value="1"/>
</dbReference>
<feature type="binding site" evidence="8">
    <location>
        <begin position="305"/>
        <end position="309"/>
    </location>
    <ligand>
        <name>ATP</name>
        <dbReference type="ChEBI" id="CHEBI:30616"/>
    </ligand>
</feature>
<evidence type="ECO:0000256" key="4">
    <source>
        <dbReference type="ARBA" id="ARBA00022741"/>
    </source>
</evidence>
<sequence>MWKLRPPVDSPLVGRYKPVLEEKKPVDPMSLIRLNRLSPEEEFPSLSWNHTFMAKVLTLQMYKRQYNRATDSGFTFDDIIRPGLEDPGDATGPVSVGCVAGDAQSYIVFCDFFDRVIELYHQGYKMTSTQQSDFNYNNLKGWDELDSQCVVSCEVRAGRCVEGFSFPPHCSRGERRRLLSLAKTALSHLDGEAGGTLYSLQELAGHSLDIPSEAMLRTGVARDWPDARAKWTSQDKSLVVWVNVEDHLQLVCTGTGCNIKEAFKCLCVSLQKLEELYKRMGHPFIWKEHLGYVLSSPAQVGTGLRASMQVRLKHLHQHKQLGNILERLRLQMANTGSAGGGVFEVCTAQTIGFTEVELLQLLVDGVKLLLLMDKTLEQPGGTIKHLMPAQK</sequence>
<reference evidence="11" key="3">
    <citation type="submission" date="2025-09" db="UniProtKB">
        <authorList>
            <consortium name="Ensembl"/>
        </authorList>
    </citation>
    <scope>IDENTIFICATION</scope>
</reference>
<dbReference type="FunFam" id="3.30.590.10:FF:000014">
    <property type="entry name" value="arginine kinase"/>
    <property type="match status" value="1"/>
</dbReference>
<dbReference type="InParanoid" id="W5NEW0"/>
<dbReference type="EC" id="2.7.3.2" evidence="2"/>
<dbReference type="GeneTree" id="ENSGT00950000182772"/>
<organism evidence="11 12">
    <name type="scientific">Lepisosteus oculatus</name>
    <name type="common">Spotted gar</name>
    <dbReference type="NCBI Taxonomy" id="7918"/>
    <lineage>
        <taxon>Eukaryota</taxon>
        <taxon>Metazoa</taxon>
        <taxon>Chordata</taxon>
        <taxon>Craniata</taxon>
        <taxon>Vertebrata</taxon>
        <taxon>Euteleostomi</taxon>
        <taxon>Actinopterygii</taxon>
        <taxon>Neopterygii</taxon>
        <taxon>Holostei</taxon>
        <taxon>Semionotiformes</taxon>
        <taxon>Lepisosteidae</taxon>
        <taxon>Lepisosteus</taxon>
    </lineage>
</organism>
<dbReference type="GO" id="GO:0005524">
    <property type="term" value="F:ATP binding"/>
    <property type="evidence" value="ECO:0007669"/>
    <property type="project" value="UniProtKB-UniRule"/>
</dbReference>
<dbReference type="EMBL" id="AHAT01027962">
    <property type="status" value="NOT_ANNOTATED_CDS"/>
    <property type="molecule type" value="Genomic_DNA"/>
</dbReference>
<dbReference type="AlphaFoldDB" id="W5NEW0"/>
<dbReference type="OMA" id="IEDFCFP"/>
<evidence type="ECO:0000313" key="11">
    <source>
        <dbReference type="Ensembl" id="ENSLOCP00000019169.1"/>
    </source>
</evidence>
<dbReference type="OrthoDB" id="432281at2759"/>
<dbReference type="Ensembl" id="ENSLOCT00000019201.1">
    <property type="protein sequence ID" value="ENSLOCP00000019169.1"/>
    <property type="gene ID" value="ENSLOCG00000015569.1"/>
</dbReference>
<keyword evidence="3 8" id="KW-0808">Transferase</keyword>
<dbReference type="PANTHER" id="PTHR11547:SF52">
    <property type="entry name" value="CREATINE KINASE"/>
    <property type="match status" value="1"/>
</dbReference>
<dbReference type="InterPro" id="IPR000749">
    <property type="entry name" value="ATP-guanido_PTrfase"/>
</dbReference>
<dbReference type="InterPro" id="IPR014746">
    <property type="entry name" value="Gln_synth/guanido_kin_cat_dom"/>
</dbReference>
<evidence type="ECO:0000256" key="7">
    <source>
        <dbReference type="PROSITE-ProRule" id="PRU00842"/>
    </source>
</evidence>
<dbReference type="SUPFAM" id="SSF48034">
    <property type="entry name" value="Guanido kinase N-terminal domain"/>
    <property type="match status" value="1"/>
</dbReference>
<dbReference type="GeneID" id="102698162"/>
<accession>W5NEW0</accession>
<keyword evidence="4 8" id="KW-0547">Nucleotide-binding</keyword>
<dbReference type="SUPFAM" id="SSF55931">
    <property type="entry name" value="Glutamine synthetase/guanido kinase"/>
    <property type="match status" value="1"/>
</dbReference>
<evidence type="ECO:0000259" key="10">
    <source>
        <dbReference type="PROSITE" id="PS51510"/>
    </source>
</evidence>
<dbReference type="InterPro" id="IPR022413">
    <property type="entry name" value="ATP-guanido_PTrfase_N"/>
</dbReference>
<feature type="domain" description="Phosphagen kinase N-terminal" evidence="9">
    <location>
        <begin position="33"/>
        <end position="122"/>
    </location>
</feature>
<dbReference type="Pfam" id="PF00217">
    <property type="entry name" value="ATP-gua_Ptrans"/>
    <property type="match status" value="1"/>
</dbReference>